<feature type="domain" description="KaiB" evidence="1">
    <location>
        <begin position="28"/>
        <end position="109"/>
    </location>
</feature>
<protein>
    <submittedName>
        <fullName evidence="2">Thiol-disulfide isomerase</fullName>
    </submittedName>
</protein>
<evidence type="ECO:0000259" key="1">
    <source>
        <dbReference type="SMART" id="SM01248"/>
    </source>
</evidence>
<dbReference type="InterPro" id="IPR036249">
    <property type="entry name" value="Thioredoxin-like_sf"/>
</dbReference>
<sequence>MSKKVIDKLEEFENALTAEKKGDKYILRLFVAGINPKSRRAIENLMEILEENLKDQYELEIIDIYQQPIFAKEGQIVAAPTLIKELPPPLRRFVGDLSNKEKLLLGLELKSKNDE</sequence>
<dbReference type="SUPFAM" id="SSF52833">
    <property type="entry name" value="Thioredoxin-like"/>
    <property type="match status" value="1"/>
</dbReference>
<evidence type="ECO:0000313" key="3">
    <source>
        <dbReference type="Proteomes" id="UP000217784"/>
    </source>
</evidence>
<dbReference type="InterPro" id="IPR039022">
    <property type="entry name" value="KaiB-like"/>
</dbReference>
<dbReference type="GO" id="GO:0048511">
    <property type="term" value="P:rhythmic process"/>
    <property type="evidence" value="ECO:0007669"/>
    <property type="project" value="InterPro"/>
</dbReference>
<dbReference type="GO" id="GO:0016853">
    <property type="term" value="F:isomerase activity"/>
    <property type="evidence" value="ECO:0007669"/>
    <property type="project" value="UniProtKB-KW"/>
</dbReference>
<name>A0A2A2H275_METBR</name>
<keyword evidence="3" id="KW-1185">Reference proteome</keyword>
<dbReference type="CDD" id="cd02978">
    <property type="entry name" value="KaiB_like"/>
    <property type="match status" value="1"/>
</dbReference>
<evidence type="ECO:0000313" key="2">
    <source>
        <dbReference type="EMBL" id="PAV03414.1"/>
    </source>
</evidence>
<dbReference type="AlphaFoldDB" id="A0A2A2H275"/>
<organism evidence="2 3">
    <name type="scientific">Methanobacterium bryantii</name>
    <dbReference type="NCBI Taxonomy" id="2161"/>
    <lineage>
        <taxon>Archaea</taxon>
        <taxon>Methanobacteriati</taxon>
        <taxon>Methanobacteriota</taxon>
        <taxon>Methanomada group</taxon>
        <taxon>Methanobacteria</taxon>
        <taxon>Methanobacteriales</taxon>
        <taxon>Methanobacteriaceae</taxon>
        <taxon>Methanobacterium</taxon>
    </lineage>
</organism>
<proteinExistence type="predicted"/>
<reference evidence="2 3" key="1">
    <citation type="journal article" date="2017" name="BMC Genomics">
        <title>Genomic analysis of methanogenic archaea reveals a shift towards energy conservation.</title>
        <authorList>
            <person name="Gilmore S.P."/>
            <person name="Henske J.K."/>
            <person name="Sexton J.A."/>
            <person name="Solomon K.V."/>
            <person name="Seppala S."/>
            <person name="Yoo J.I."/>
            <person name="Huyett L.M."/>
            <person name="Pressman A."/>
            <person name="Cogan J.Z."/>
            <person name="Kivenson V."/>
            <person name="Peng X."/>
            <person name="Tan Y."/>
            <person name="Valentine D.L."/>
            <person name="O'Malley M.A."/>
        </authorList>
    </citation>
    <scope>NUCLEOTIDE SEQUENCE [LARGE SCALE GENOMIC DNA]</scope>
    <source>
        <strain evidence="2 3">M.o.H.</strain>
    </source>
</reference>
<comment type="caution">
    <text evidence="2">The sequence shown here is derived from an EMBL/GenBank/DDBJ whole genome shotgun (WGS) entry which is preliminary data.</text>
</comment>
<dbReference type="PANTHER" id="PTHR41709:SF2">
    <property type="entry name" value="CIRCADIAN CLOCK PROTEIN KAIB2"/>
    <property type="match status" value="1"/>
</dbReference>
<dbReference type="RefSeq" id="WP_095652101.1">
    <property type="nucleotide sequence ID" value="NZ_LMVM01000038.1"/>
</dbReference>
<dbReference type="PANTHER" id="PTHR41709">
    <property type="entry name" value="KAIB-LIKE PROTEIN 1"/>
    <property type="match status" value="1"/>
</dbReference>
<dbReference type="OrthoDB" id="116469at2157"/>
<gene>
    <name evidence="2" type="ORF">ASJ80_00200</name>
</gene>
<accession>A0A2A2H275</accession>
<keyword evidence="2" id="KW-0413">Isomerase</keyword>
<dbReference type="Gene3D" id="3.40.30.10">
    <property type="entry name" value="Glutaredoxin"/>
    <property type="match status" value="1"/>
</dbReference>
<dbReference type="Proteomes" id="UP000217784">
    <property type="component" value="Unassembled WGS sequence"/>
</dbReference>
<dbReference type="Pfam" id="PF07689">
    <property type="entry name" value="KaiB"/>
    <property type="match status" value="1"/>
</dbReference>
<dbReference type="SMART" id="SM01248">
    <property type="entry name" value="KaiB"/>
    <property type="match status" value="1"/>
</dbReference>
<dbReference type="InterPro" id="IPR011649">
    <property type="entry name" value="KaiB_domain"/>
</dbReference>
<dbReference type="EMBL" id="LMVM01000038">
    <property type="protein sequence ID" value="PAV03414.1"/>
    <property type="molecule type" value="Genomic_DNA"/>
</dbReference>